<feature type="compositionally biased region" description="Basic and acidic residues" evidence="1">
    <location>
        <begin position="914"/>
        <end position="925"/>
    </location>
</feature>
<dbReference type="AlphaFoldDB" id="A0A8H8RT60"/>
<comment type="caution">
    <text evidence="3">The sequence shown here is derived from an EMBL/GenBank/DDBJ whole genome shotgun (WGS) entry which is preliminary data.</text>
</comment>
<dbReference type="Proteomes" id="UP000462212">
    <property type="component" value="Unassembled WGS sequence"/>
</dbReference>
<proteinExistence type="predicted"/>
<gene>
    <name evidence="3" type="ORF">LSUB1_G003006</name>
</gene>
<protein>
    <recommendedName>
        <fullName evidence="2">Heterokaryon incompatibility domain-containing protein</fullName>
    </recommendedName>
</protein>
<dbReference type="OrthoDB" id="5125733at2759"/>
<evidence type="ECO:0000313" key="4">
    <source>
        <dbReference type="Proteomes" id="UP000462212"/>
    </source>
</evidence>
<name>A0A8H8RT60_9HELO</name>
<reference evidence="3 4" key="1">
    <citation type="submission" date="2018-05" db="EMBL/GenBank/DDBJ databases">
        <title>Genome sequencing and assembly of the regulated plant pathogen Lachnellula willkommii and related sister species for the development of diagnostic species identification markers.</title>
        <authorList>
            <person name="Giroux E."/>
            <person name="Bilodeau G."/>
        </authorList>
    </citation>
    <scope>NUCLEOTIDE SEQUENCE [LARGE SCALE GENOMIC DNA]</scope>
    <source>
        <strain evidence="3 4">CBS 197.66</strain>
    </source>
</reference>
<dbReference type="EMBL" id="QGMJ01000140">
    <property type="protein sequence ID" value="TVY41364.1"/>
    <property type="molecule type" value="Genomic_DNA"/>
</dbReference>
<dbReference type="PANTHER" id="PTHR33112:SF10">
    <property type="entry name" value="TOL"/>
    <property type="match status" value="1"/>
</dbReference>
<sequence>MEEDGNPKTQQDLPHETWASNLGFASEYMEAARKKHDAPEDAASDLVVPSYYGAGRSPSRSLTPETPEEPANVASIEKIFVARRKTGEILDYYEKFRDVNDANCKSMCGVASELEWTLFYLARDLPWDLTGEGDPTFGSMILELQQLKLRLEKLLQQVLKENSTGITSRASRPASVVYSIRANGERRASWTCSFRQHISLKVMHSIEELKHQIESIIDVLHSDLDKSGLENLPGNQYKSRQNEKACLNATSFSQGFGSSKICDDCSKMFDLRETWHINLKRHEFSPKIRSDTSVKKLYEATKYGCQFCRIHHARLLSSPSNYIWKIAHAKVNWWKFWSENCTHQKEDDSSFSLSKDFGVTYYSSNGTRYPNNLFITKDVSKQEAVRAIAPSTNSKESLTIAKSWIRNCLGNHELCNRIAIKDIYIPSRLIFLGVDDTARPRVMEKAQIPLGVKYMTLSHIWGESRLISLTTDNYKEYTRQIAKTSFPKTFLDAMEVTRQFGVFYLWIDCLCIIQDSVDDWQAESSVMSNVYSGSWCNIAATCAEHSDSGLYAERDPSDIRGCVVKNPKSGSMFKVEVASYGSDEWEQAISKSPLMGRGWVLQEATLAPRTLHFGRDRLYWQCPTQKASEDSPLELHFNRMRYDGAIFPGAEDDDKSFFGPPGWASIVHKYSRCDLTFPAKDKLVAISGIAKKYGIEDDYLAGLWRQDLLLQLTWRAFTGIAFKDTERPWKYQAPSWSWASINREIKYGWRDSTLTRIQKVAKIISVNVEPVSEDIFGQVLDGEIRIQGSLAKFQYNRRSITRGRDKWTAFFGGRTWPDLHSTSELNAIPEDWRVPCDMDFPEYLDAGDILYYLRILQSSIMDSVFEQPQLDKLGRPIRGPNEPPLPDISEDVMQRLINGDYSGIGLPMPSSMPTREEARESQRTVDRGYMELEHTAADT</sequence>
<evidence type="ECO:0000259" key="2">
    <source>
        <dbReference type="Pfam" id="PF06985"/>
    </source>
</evidence>
<dbReference type="PANTHER" id="PTHR33112">
    <property type="entry name" value="DOMAIN PROTEIN, PUTATIVE-RELATED"/>
    <property type="match status" value="1"/>
</dbReference>
<organism evidence="3 4">
    <name type="scientific">Lachnellula subtilissima</name>
    <dbReference type="NCBI Taxonomy" id="602034"/>
    <lineage>
        <taxon>Eukaryota</taxon>
        <taxon>Fungi</taxon>
        <taxon>Dikarya</taxon>
        <taxon>Ascomycota</taxon>
        <taxon>Pezizomycotina</taxon>
        <taxon>Leotiomycetes</taxon>
        <taxon>Helotiales</taxon>
        <taxon>Lachnaceae</taxon>
        <taxon>Lachnellula</taxon>
    </lineage>
</organism>
<feature type="region of interest" description="Disordered" evidence="1">
    <location>
        <begin position="904"/>
        <end position="925"/>
    </location>
</feature>
<feature type="domain" description="Heterokaryon incompatibility" evidence="2">
    <location>
        <begin position="454"/>
        <end position="603"/>
    </location>
</feature>
<dbReference type="Pfam" id="PF06985">
    <property type="entry name" value="HET"/>
    <property type="match status" value="1"/>
</dbReference>
<evidence type="ECO:0000313" key="3">
    <source>
        <dbReference type="EMBL" id="TVY41364.1"/>
    </source>
</evidence>
<keyword evidence="4" id="KW-1185">Reference proteome</keyword>
<dbReference type="InterPro" id="IPR010730">
    <property type="entry name" value="HET"/>
</dbReference>
<evidence type="ECO:0000256" key="1">
    <source>
        <dbReference type="SAM" id="MobiDB-lite"/>
    </source>
</evidence>
<accession>A0A8H8RT60</accession>